<feature type="compositionally biased region" description="Basic and acidic residues" evidence="1">
    <location>
        <begin position="60"/>
        <end position="78"/>
    </location>
</feature>
<name>A0ABD0UX51_DENTH</name>
<feature type="region of interest" description="Disordered" evidence="1">
    <location>
        <begin position="52"/>
        <end position="82"/>
    </location>
</feature>
<reference evidence="2 3" key="1">
    <citation type="journal article" date="2024" name="Plant Biotechnol. J.">
        <title>Dendrobium thyrsiflorum genome and its molecular insights into genes involved in important horticultural traits.</title>
        <authorList>
            <person name="Chen B."/>
            <person name="Wang J.Y."/>
            <person name="Zheng P.J."/>
            <person name="Li K.L."/>
            <person name="Liang Y.M."/>
            <person name="Chen X.F."/>
            <person name="Zhang C."/>
            <person name="Zhao X."/>
            <person name="He X."/>
            <person name="Zhang G.Q."/>
            <person name="Liu Z.J."/>
            <person name="Xu Q."/>
        </authorList>
    </citation>
    <scope>NUCLEOTIDE SEQUENCE [LARGE SCALE GENOMIC DNA]</scope>
    <source>
        <strain evidence="2">GZMU011</strain>
    </source>
</reference>
<organism evidence="2 3">
    <name type="scientific">Dendrobium thyrsiflorum</name>
    <name type="common">Pinecone-like raceme dendrobium</name>
    <name type="synonym">Orchid</name>
    <dbReference type="NCBI Taxonomy" id="117978"/>
    <lineage>
        <taxon>Eukaryota</taxon>
        <taxon>Viridiplantae</taxon>
        <taxon>Streptophyta</taxon>
        <taxon>Embryophyta</taxon>
        <taxon>Tracheophyta</taxon>
        <taxon>Spermatophyta</taxon>
        <taxon>Magnoliopsida</taxon>
        <taxon>Liliopsida</taxon>
        <taxon>Asparagales</taxon>
        <taxon>Orchidaceae</taxon>
        <taxon>Epidendroideae</taxon>
        <taxon>Malaxideae</taxon>
        <taxon>Dendrobiinae</taxon>
        <taxon>Dendrobium</taxon>
    </lineage>
</organism>
<accession>A0ABD0UX51</accession>
<dbReference type="EMBL" id="JANQDX010000010">
    <property type="protein sequence ID" value="KAL0917417.1"/>
    <property type="molecule type" value="Genomic_DNA"/>
</dbReference>
<sequence length="677" mass="76139">MDIKYWMIVTNSKISDGDIGAWKVYQRHGQCSNKYMTKRNQNTIVDPDTSVKAVPTAQGESRREDGSKSRKKSPDACRPKTKIAETTSVCETDSADASGAAETARIDTHIGFHSSSPPVVAASITAHPSTRDRSYQRARKFKYPYAAQYLRGNKTAIFNRTLYGFGGTAELLASFTGVMELSSKSWVGWTRGTCKGHSHLSPGVAAGIVRRNSRIFFRQGPTGPHHVGSRRENVGSAHRAKVCTTSVNTTASHRVDRKSKAREIGYRASSAARLRFGLFFLKLSRKPFFLKFCPRRQLCLHPSSSVSVSGFVEESSVRKLCSSRLRSRVPSPFPASSSVHKERFVHKLCPSRLRSRVPSKAMKVFHDVFLFNPSGALIPCYKTREHSITTDSKNTIDSPSWDEKVEAKRMEALEGEMEQLKARVEEKYFGVEGRLSTIENRFGNFEEMMKKMLEMQLKASSEIPRVEPWGKEIQEDGDELIFPRFRMATTFSLLFRNSFGRKLPFTTKQAKINLLLRSSLGASSSFGLFASTASSPINMCADCWTDGLELQGNVLRYCKSWNKHGILMEAMSYFSCQNSKTSKLTEALSKKKCTTMLSIILAHQFQQESKSPQKLPPNFLQRSGIRILSRNTRVKHEKRSQNKSPAKGQGERRMLCPSERRSKPERVEQAMLSGKCH</sequence>
<keyword evidence="3" id="KW-1185">Reference proteome</keyword>
<evidence type="ECO:0000313" key="2">
    <source>
        <dbReference type="EMBL" id="KAL0917417.1"/>
    </source>
</evidence>
<dbReference type="AlphaFoldDB" id="A0ABD0UX51"/>
<evidence type="ECO:0000256" key="1">
    <source>
        <dbReference type="SAM" id="MobiDB-lite"/>
    </source>
</evidence>
<gene>
    <name evidence="2" type="ORF">M5K25_012475</name>
</gene>
<protein>
    <submittedName>
        <fullName evidence="2">Uncharacterized protein</fullName>
    </submittedName>
</protein>
<feature type="compositionally biased region" description="Basic and acidic residues" evidence="1">
    <location>
        <begin position="649"/>
        <end position="668"/>
    </location>
</feature>
<dbReference type="Proteomes" id="UP001552299">
    <property type="component" value="Unassembled WGS sequence"/>
</dbReference>
<comment type="caution">
    <text evidence="2">The sequence shown here is derived from an EMBL/GenBank/DDBJ whole genome shotgun (WGS) entry which is preliminary data.</text>
</comment>
<feature type="region of interest" description="Disordered" evidence="1">
    <location>
        <begin position="630"/>
        <end position="677"/>
    </location>
</feature>
<proteinExistence type="predicted"/>
<evidence type="ECO:0000313" key="3">
    <source>
        <dbReference type="Proteomes" id="UP001552299"/>
    </source>
</evidence>